<dbReference type="RefSeq" id="WP_184256528.1">
    <property type="nucleotide sequence ID" value="NZ_JACHIH010000008.1"/>
</dbReference>
<evidence type="ECO:0000313" key="1">
    <source>
        <dbReference type="EMBL" id="MBB5047061.1"/>
    </source>
</evidence>
<dbReference type="GO" id="GO:0110001">
    <property type="term" value="C:toxin-antitoxin complex"/>
    <property type="evidence" value="ECO:0007669"/>
    <property type="project" value="InterPro"/>
</dbReference>
<reference evidence="1 2" key="1">
    <citation type="submission" date="2020-08" db="EMBL/GenBank/DDBJ databases">
        <title>Genomic Encyclopedia of Type Strains, Phase IV (KMG-IV): sequencing the most valuable type-strain genomes for metagenomic binning, comparative biology and taxonomic classification.</title>
        <authorList>
            <person name="Goeker M."/>
        </authorList>
    </citation>
    <scope>NUCLEOTIDE SEQUENCE [LARGE SCALE GENOMIC DNA]</scope>
    <source>
        <strain evidence="1 2">DSM 12706</strain>
    </source>
</reference>
<dbReference type="GO" id="GO:0004540">
    <property type="term" value="F:RNA nuclease activity"/>
    <property type="evidence" value="ECO:0007669"/>
    <property type="project" value="InterPro"/>
</dbReference>
<evidence type="ECO:0000313" key="2">
    <source>
        <dbReference type="Proteomes" id="UP000542353"/>
    </source>
</evidence>
<protein>
    <submittedName>
        <fullName evidence="1">Toxin YhaV</fullName>
        <ecNumber evidence="1">3.1.-.-</ecNumber>
    </submittedName>
</protein>
<dbReference type="Pfam" id="PF11663">
    <property type="entry name" value="Toxin_YhaV"/>
    <property type="match status" value="1"/>
</dbReference>
<dbReference type="InterPro" id="IPR021679">
    <property type="entry name" value="Toxin_endonuclease_YhaV"/>
</dbReference>
<dbReference type="EMBL" id="JACHIH010000008">
    <property type="protein sequence ID" value="MBB5047061.1"/>
    <property type="molecule type" value="Genomic_DNA"/>
</dbReference>
<dbReference type="Proteomes" id="UP000542353">
    <property type="component" value="Unassembled WGS sequence"/>
</dbReference>
<dbReference type="GO" id="GO:0016787">
    <property type="term" value="F:hydrolase activity"/>
    <property type="evidence" value="ECO:0007669"/>
    <property type="project" value="UniProtKB-KW"/>
</dbReference>
<sequence>MIVNGWTIYCHPLFLDQLARLIAGVERDRQKHPADYTKKSNAKLLNAIRTIALERIPQDPTDKRYRLGATLGEQHKHWFRDKFGNGRFRLFFRYDLRAKIIVHVWVNDATTLRAYGARSDAYAVFASMLKDGNPPDSWDRLLEACKTPDVTSRAAELLNKDDD</sequence>
<name>A0A7W8DZP3_9BRAD</name>
<organism evidence="1 2">
    <name type="scientific">Rhodopseudomonas rhenobacensis</name>
    <dbReference type="NCBI Taxonomy" id="87461"/>
    <lineage>
        <taxon>Bacteria</taxon>
        <taxon>Pseudomonadati</taxon>
        <taxon>Pseudomonadota</taxon>
        <taxon>Alphaproteobacteria</taxon>
        <taxon>Hyphomicrobiales</taxon>
        <taxon>Nitrobacteraceae</taxon>
        <taxon>Rhodopseudomonas</taxon>
    </lineage>
</organism>
<keyword evidence="2" id="KW-1185">Reference proteome</keyword>
<dbReference type="AlphaFoldDB" id="A0A7W8DZP3"/>
<accession>A0A7W8DZP3</accession>
<dbReference type="EC" id="3.1.-.-" evidence="1"/>
<proteinExistence type="predicted"/>
<gene>
    <name evidence="1" type="ORF">HNR60_001813</name>
</gene>
<keyword evidence="1" id="KW-0378">Hydrolase</keyword>
<comment type="caution">
    <text evidence="1">The sequence shown here is derived from an EMBL/GenBank/DDBJ whole genome shotgun (WGS) entry which is preliminary data.</text>
</comment>